<dbReference type="InterPro" id="IPR036962">
    <property type="entry name" value="Glyco_hydro_3_N_sf"/>
</dbReference>
<dbReference type="SMART" id="SM01217">
    <property type="entry name" value="Fn3_like"/>
    <property type="match status" value="1"/>
</dbReference>
<dbReference type="EMBL" id="CP076133">
    <property type="protein sequence ID" value="QWG04145.1"/>
    <property type="molecule type" value="Genomic_DNA"/>
</dbReference>
<dbReference type="Gene3D" id="3.20.20.300">
    <property type="entry name" value="Glycoside hydrolase, family 3, N-terminal domain"/>
    <property type="match status" value="1"/>
</dbReference>
<organism evidence="4 5">
    <name type="scientific">Flammeovirga yaeyamensis</name>
    <dbReference type="NCBI Taxonomy" id="367791"/>
    <lineage>
        <taxon>Bacteria</taxon>
        <taxon>Pseudomonadati</taxon>
        <taxon>Bacteroidota</taxon>
        <taxon>Cytophagia</taxon>
        <taxon>Cytophagales</taxon>
        <taxon>Flammeovirgaceae</taxon>
        <taxon>Flammeovirga</taxon>
    </lineage>
</organism>
<feature type="domain" description="Fibronectin type III-like" evidence="3">
    <location>
        <begin position="642"/>
        <end position="711"/>
    </location>
</feature>
<dbReference type="Pfam" id="PF14310">
    <property type="entry name" value="Fn3-like"/>
    <property type="match status" value="1"/>
</dbReference>
<evidence type="ECO:0000313" key="4">
    <source>
        <dbReference type="EMBL" id="QWG04145.1"/>
    </source>
</evidence>
<keyword evidence="2 4" id="KW-0378">Hydrolase</keyword>
<dbReference type="Pfam" id="PF01915">
    <property type="entry name" value="Glyco_hydro_3_C"/>
    <property type="match status" value="1"/>
</dbReference>
<evidence type="ECO:0000256" key="1">
    <source>
        <dbReference type="ARBA" id="ARBA00005336"/>
    </source>
</evidence>
<dbReference type="InterPro" id="IPR050288">
    <property type="entry name" value="Cellulose_deg_GH3"/>
</dbReference>
<dbReference type="InterPro" id="IPR002772">
    <property type="entry name" value="Glyco_hydro_3_C"/>
</dbReference>
<dbReference type="RefSeq" id="WP_169663636.1">
    <property type="nucleotide sequence ID" value="NZ_CP076133.1"/>
</dbReference>
<dbReference type="SUPFAM" id="SSF52279">
    <property type="entry name" value="Beta-D-glucan exohydrolase, C-terminal domain"/>
    <property type="match status" value="1"/>
</dbReference>
<dbReference type="PRINTS" id="PR00133">
    <property type="entry name" value="GLHYDRLASE3"/>
</dbReference>
<dbReference type="PANTHER" id="PTHR42715">
    <property type="entry name" value="BETA-GLUCOSIDASE"/>
    <property type="match status" value="1"/>
</dbReference>
<evidence type="ECO:0000259" key="3">
    <source>
        <dbReference type="SMART" id="SM01217"/>
    </source>
</evidence>
<keyword evidence="5" id="KW-1185">Reference proteome</keyword>
<dbReference type="PANTHER" id="PTHR42715:SF10">
    <property type="entry name" value="BETA-GLUCOSIDASE"/>
    <property type="match status" value="1"/>
</dbReference>
<dbReference type="InterPro" id="IPR036881">
    <property type="entry name" value="Glyco_hydro_3_C_sf"/>
</dbReference>
<comment type="similarity">
    <text evidence="1">Belongs to the glycosyl hydrolase 3 family.</text>
</comment>
<dbReference type="InterPro" id="IPR013783">
    <property type="entry name" value="Ig-like_fold"/>
</dbReference>
<gene>
    <name evidence="4" type="ORF">KMW28_24965</name>
</gene>
<dbReference type="GO" id="GO:0005975">
    <property type="term" value="P:carbohydrate metabolic process"/>
    <property type="evidence" value="ECO:0007669"/>
    <property type="project" value="InterPro"/>
</dbReference>
<dbReference type="InterPro" id="IPR001764">
    <property type="entry name" value="Glyco_hydro_3_N"/>
</dbReference>
<dbReference type="PROSITE" id="PS51257">
    <property type="entry name" value="PROKAR_LIPOPROTEIN"/>
    <property type="match status" value="1"/>
</dbReference>
<dbReference type="Gene3D" id="2.60.40.10">
    <property type="entry name" value="Immunoglobulins"/>
    <property type="match status" value="1"/>
</dbReference>
<dbReference type="SUPFAM" id="SSF51445">
    <property type="entry name" value="(Trans)glycosidases"/>
    <property type="match status" value="1"/>
</dbReference>
<sequence length="747" mass="82739">MMKKSIIYSIGILLMMSCQYQVNDQTISTINKKRTLGITAERSAAIEKKVVAIMDSMSLEVKVKTLMGESSDPLLKHGEAISGYNIKGATTLPQQIGISCSWNPELVKTNTGYTSRMMRSLGTTLALSPMLDVARNAKWGRMEESFGESEYLTARMGLAFIDGMQTNDLSKGVATTTKHFAGYGANNKDDRQFIEEILMPHEVAVKIGNTQSLMPGYHSYKDVPAHASEFLLQETLRKKWGFKGVIVSDYFAVKQIFTSYNYAKDKKGALVTALKNGVDLELPAGDCYKLIPEALSEGLITMEEVDRSVKRILTLKGKLGLLDGPLSIDENVELDSKEFRERAYISATQSIVLLKNDGILPIHQGVKKIALVGPNAASAESLLGDYTYQSLSLYWKKQPIDPTDPQLITLKGGLENRLDKDVQLMFERGCDWTTSSKNSIAKVKNNLGDEREKKVVELSSIPTTRADYLKALSIAQESDVIIAAMGENRYLCGESRSRKDIRLAGEQEQFVKDLITTGKPVVLIIFGGRPHVLNEIADDCAAIIQGWYPGEEGGNAMADILLGNVNPSGKMTVTVPRTNEQCPIYYGGAYKNKSPMYSFGHGLSYTKFDYQNFASDNAVTTKDEWIDLSFEVSNVGDMDGAEISQLYITPKNPSIKRPALSLQGFSRTELKTGEKAKINFKVSLEQLSFYDNNMDLIIEPGEYEFLIGASSTDIKFRKTIKVNGEKKTLSSKNVFFSEVGKIVEHIE</sequence>
<dbReference type="GO" id="GO:0008422">
    <property type="term" value="F:beta-glucosidase activity"/>
    <property type="evidence" value="ECO:0007669"/>
    <property type="project" value="UniProtKB-ARBA"/>
</dbReference>
<reference evidence="4 5" key="1">
    <citation type="submission" date="2021-05" db="EMBL/GenBank/DDBJ databases">
        <title>Comparative genomic studies on the polysaccharide-degrading batcterial strains of the Flammeovirga genus.</title>
        <authorList>
            <person name="Zewei F."/>
            <person name="Zheng Z."/>
            <person name="Yu L."/>
            <person name="Ruyue G."/>
            <person name="Yanhong M."/>
            <person name="Yuanyuan C."/>
            <person name="Jingyan G."/>
            <person name="Wenjun H."/>
        </authorList>
    </citation>
    <scope>NUCLEOTIDE SEQUENCE [LARGE SCALE GENOMIC DNA]</scope>
    <source>
        <strain evidence="4 5">NBRC:100898</strain>
    </source>
</reference>
<dbReference type="Gene3D" id="3.40.50.1700">
    <property type="entry name" value="Glycoside hydrolase family 3 C-terminal domain"/>
    <property type="match status" value="1"/>
</dbReference>
<dbReference type="AlphaFoldDB" id="A0AAX1ND25"/>
<dbReference type="KEGG" id="fya:KMW28_24965"/>
<accession>A0AAX1ND25</accession>
<dbReference type="FunFam" id="2.60.40.10:FF:000495">
    <property type="entry name" value="Periplasmic beta-glucosidase"/>
    <property type="match status" value="1"/>
</dbReference>
<name>A0AAX1ND25_9BACT</name>
<protein>
    <submittedName>
        <fullName evidence="4">Glycoside hydrolase family 3 C-terminal domain-containing protein</fullName>
    </submittedName>
</protein>
<evidence type="ECO:0000256" key="2">
    <source>
        <dbReference type="ARBA" id="ARBA00022801"/>
    </source>
</evidence>
<proteinExistence type="inferred from homology"/>
<dbReference type="Pfam" id="PF00933">
    <property type="entry name" value="Glyco_hydro_3"/>
    <property type="match status" value="1"/>
</dbReference>
<dbReference type="Proteomes" id="UP000678679">
    <property type="component" value="Chromosome 2"/>
</dbReference>
<dbReference type="InterPro" id="IPR026891">
    <property type="entry name" value="Fn3-like"/>
</dbReference>
<evidence type="ECO:0000313" key="5">
    <source>
        <dbReference type="Proteomes" id="UP000678679"/>
    </source>
</evidence>
<dbReference type="InterPro" id="IPR017853">
    <property type="entry name" value="GH"/>
</dbReference>